<dbReference type="AlphaFoldDB" id="A0AAE3W1Q5"/>
<evidence type="ECO:0000313" key="1">
    <source>
        <dbReference type="EMBL" id="MDQ0366865.1"/>
    </source>
</evidence>
<proteinExistence type="predicted"/>
<comment type="caution">
    <text evidence="1">The sequence shown here is derived from an EMBL/GenBank/DDBJ whole genome shotgun (WGS) entry which is preliminary data.</text>
</comment>
<accession>A0AAE3W1Q5</accession>
<sequence>MADMSNDYVLTLVQRALDELDDRPVDVSARRAARIASLLGETEFAVYLGLELKPVGGHPTANAEDTRRLMADPSLWGDPEGPAEAAITRYMASRSIAWGPDQGKSSVHGLAAVENIIRMHSDTPSNYDSALMQSHMRDIKERVRHSVFAALCAWERQLTYANVNERIFERFRSHVDALLAEGAPSLLDQFSAVYRRLRTATNDPSSPVAEELSQAITTCRRILKAVADHVLPGVPNAKTDAGHALNDAAYRNRVYEYVKTNTPSGTTAETVNAAVGGLIERFNAVDKLANKGVHAEVGVPEAELCAIHTYLIAGELLSLGQSTTKEPSSP</sequence>
<gene>
    <name evidence="1" type="ORF">J2S42_003534</name>
</gene>
<evidence type="ECO:0000313" key="2">
    <source>
        <dbReference type="Proteomes" id="UP001240236"/>
    </source>
</evidence>
<dbReference type="EMBL" id="JAUSUZ010000001">
    <property type="protein sequence ID" value="MDQ0366865.1"/>
    <property type="molecule type" value="Genomic_DNA"/>
</dbReference>
<dbReference type="Proteomes" id="UP001240236">
    <property type="component" value="Unassembled WGS sequence"/>
</dbReference>
<dbReference type="RefSeq" id="WP_307240501.1">
    <property type="nucleotide sequence ID" value="NZ_JAUSUZ010000001.1"/>
</dbReference>
<keyword evidence="2" id="KW-1185">Reference proteome</keyword>
<name>A0AAE3W1Q5_9ACTN</name>
<protein>
    <recommendedName>
        <fullName evidence="3">AbiTii domain-containing protein</fullName>
    </recommendedName>
</protein>
<organism evidence="1 2">
    <name type="scientific">Catenuloplanes indicus</name>
    <dbReference type="NCBI Taxonomy" id="137267"/>
    <lineage>
        <taxon>Bacteria</taxon>
        <taxon>Bacillati</taxon>
        <taxon>Actinomycetota</taxon>
        <taxon>Actinomycetes</taxon>
        <taxon>Micromonosporales</taxon>
        <taxon>Micromonosporaceae</taxon>
        <taxon>Catenuloplanes</taxon>
    </lineage>
</organism>
<reference evidence="1 2" key="1">
    <citation type="submission" date="2023-07" db="EMBL/GenBank/DDBJ databases">
        <title>Sequencing the genomes of 1000 actinobacteria strains.</title>
        <authorList>
            <person name="Klenk H.-P."/>
        </authorList>
    </citation>
    <scope>NUCLEOTIDE SEQUENCE [LARGE SCALE GENOMIC DNA]</scope>
    <source>
        <strain evidence="1 2">DSM 44709</strain>
    </source>
</reference>
<evidence type="ECO:0008006" key="3">
    <source>
        <dbReference type="Google" id="ProtNLM"/>
    </source>
</evidence>